<dbReference type="RefSeq" id="WP_073191768.1">
    <property type="nucleotide sequence ID" value="NZ_FQTW01000001.1"/>
</dbReference>
<protein>
    <submittedName>
        <fullName evidence="3">Gliding motility-associated C-terminal domain-containing protein</fullName>
    </submittedName>
</protein>
<dbReference type="OrthoDB" id="1652165at2"/>
<name>A0A1M4TDL8_9FLAO</name>
<dbReference type="InterPro" id="IPR026341">
    <property type="entry name" value="T9SS_type_B"/>
</dbReference>
<evidence type="ECO:0000313" key="3">
    <source>
        <dbReference type="EMBL" id="SHE42478.1"/>
    </source>
</evidence>
<evidence type="ECO:0000259" key="2">
    <source>
        <dbReference type="Pfam" id="PF19081"/>
    </source>
</evidence>
<dbReference type="STRING" id="1155689.SAMN05444278_101603"/>
<evidence type="ECO:0000313" key="4">
    <source>
        <dbReference type="Proteomes" id="UP000184462"/>
    </source>
</evidence>
<dbReference type="Proteomes" id="UP000184462">
    <property type="component" value="Unassembled WGS sequence"/>
</dbReference>
<dbReference type="Pfam" id="PF19081">
    <property type="entry name" value="Ig_7"/>
    <property type="match status" value="1"/>
</dbReference>
<dbReference type="NCBIfam" id="TIGR04131">
    <property type="entry name" value="Bac_Flav_CTERM"/>
    <property type="match status" value="1"/>
</dbReference>
<dbReference type="InterPro" id="IPR044023">
    <property type="entry name" value="Ig_7"/>
</dbReference>
<dbReference type="Pfam" id="PF13585">
    <property type="entry name" value="CHU_C"/>
    <property type="match status" value="1"/>
</dbReference>
<feature type="chain" id="PRO_5013381873" evidence="1">
    <location>
        <begin position="19"/>
        <end position="618"/>
    </location>
</feature>
<reference evidence="3 4" key="1">
    <citation type="submission" date="2016-11" db="EMBL/GenBank/DDBJ databases">
        <authorList>
            <person name="Jaros S."/>
            <person name="Januszkiewicz K."/>
            <person name="Wedrychowicz H."/>
        </authorList>
    </citation>
    <scope>NUCLEOTIDE SEQUENCE [LARGE SCALE GENOMIC DNA]</scope>
    <source>
        <strain evidence="3 4">DSM 25661</strain>
    </source>
</reference>
<gene>
    <name evidence="3" type="ORF">SAMN05444278_101603</name>
</gene>
<dbReference type="EMBL" id="FQTW01000001">
    <property type="protein sequence ID" value="SHE42478.1"/>
    <property type="molecule type" value="Genomic_DNA"/>
</dbReference>
<proteinExistence type="predicted"/>
<feature type="signal peptide" evidence="1">
    <location>
        <begin position="1"/>
        <end position="18"/>
    </location>
</feature>
<keyword evidence="1" id="KW-0732">Signal</keyword>
<evidence type="ECO:0000256" key="1">
    <source>
        <dbReference type="SAM" id="SignalP"/>
    </source>
</evidence>
<feature type="domain" description="Ig-like" evidence="2">
    <location>
        <begin position="326"/>
        <end position="399"/>
    </location>
</feature>
<accession>A0A1M4TDL8</accession>
<organism evidence="3 4">
    <name type="scientific">Psychroflexus salarius</name>
    <dbReference type="NCBI Taxonomy" id="1155689"/>
    <lineage>
        <taxon>Bacteria</taxon>
        <taxon>Pseudomonadati</taxon>
        <taxon>Bacteroidota</taxon>
        <taxon>Flavobacteriia</taxon>
        <taxon>Flavobacteriales</taxon>
        <taxon>Flavobacteriaceae</taxon>
        <taxon>Psychroflexus</taxon>
    </lineage>
</organism>
<keyword evidence="4" id="KW-1185">Reference proteome</keyword>
<dbReference type="AlphaFoldDB" id="A0A1M4TDL8"/>
<sequence>MKLFVLSILLLVFNNSYSQLGFCSGNTGDAIFTEDFGQGTNNGPPLAPGTTTYNFINANNPQDGQYTISNSTFQFGWNMPSDHTPNDTNGKALIVNADENNAGEFFRTTINGLCENNSYEFSAWLLNILPANNACPGTAIPVNVKFQIWDSTDTNLLAEGDTGNINSSNSPTWQQYGLTFTTLENQTEVILKMINNGTGGCGNDLAIDDIVFRSCGDETEVVFENQTEFNYCENESFNPITINALPDFSIYDSHFYQWQISQDQENWSNIPGETNSTLTITNSSGLEFYRALVAEDEINVENNLCNSTSNVFTVEEIEIIEPISLGNVEVCEGETQALAVQENPNIIINWYDAQTGGNLLAEDSFSYQAENEGTYYAEAISVEGSCINPNRIPITYSINSNPPEFTSEIILCEGESEFLTATGGNTYNWSNGETTQEIEINQAGQYTVEVTNTSNCTSLQLFNVTVNSTPVIESVESIGSDIQINLQNNGDFSYAINNQFYQDSPYFSSVKGGLKTIFVIENNGCGTVEVDFLHLVIPEFFTPNNDGINDVFKVNDANLVQPYIIQIFNRYGKLLVQGENEDFSWNGQFNGQPVSSGDYWYQIVVGDKKFTGHFTLKR</sequence>